<accession>A0A1L7TMV5</accession>
<keyword evidence="3" id="KW-0378">Hydrolase</keyword>
<evidence type="ECO:0000259" key="2">
    <source>
        <dbReference type="Pfam" id="PF00561"/>
    </source>
</evidence>
<evidence type="ECO:0000313" key="4">
    <source>
        <dbReference type="Proteomes" id="UP000184255"/>
    </source>
</evidence>
<organism evidence="3 4">
    <name type="scientific">Fusarium mangiferae</name>
    <name type="common">Mango malformation disease fungus</name>
    <dbReference type="NCBI Taxonomy" id="192010"/>
    <lineage>
        <taxon>Eukaryota</taxon>
        <taxon>Fungi</taxon>
        <taxon>Dikarya</taxon>
        <taxon>Ascomycota</taxon>
        <taxon>Pezizomycotina</taxon>
        <taxon>Sordariomycetes</taxon>
        <taxon>Hypocreomycetidae</taxon>
        <taxon>Hypocreales</taxon>
        <taxon>Nectriaceae</taxon>
        <taxon>Fusarium</taxon>
        <taxon>Fusarium fujikuroi species complex</taxon>
    </lineage>
</organism>
<dbReference type="Gene3D" id="1.10.10.800">
    <property type="match status" value="1"/>
</dbReference>
<proteinExistence type="inferred from homology"/>
<evidence type="ECO:0000256" key="1">
    <source>
        <dbReference type="ARBA" id="ARBA00029464"/>
    </source>
</evidence>
<dbReference type="PANTHER" id="PTHR47751:SF2">
    <property type="entry name" value="DLTD N-TERMINAL DOMAIN PROTEIN (AFU_ORTHOLOGUE AFUA_8G00380)-RELATED"/>
    <property type="match status" value="1"/>
</dbReference>
<evidence type="ECO:0000313" key="3">
    <source>
        <dbReference type="EMBL" id="CVK96617.1"/>
    </source>
</evidence>
<keyword evidence="4" id="KW-1185">Reference proteome</keyword>
<dbReference type="VEuPathDB" id="FungiDB:FMAN_10948"/>
<dbReference type="InterPro" id="IPR000073">
    <property type="entry name" value="AB_hydrolase_1"/>
</dbReference>
<comment type="caution">
    <text evidence="3">The sequence shown here is derived from an EMBL/GenBank/DDBJ whole genome shotgun (WGS) entry which is preliminary data.</text>
</comment>
<dbReference type="Pfam" id="PF00561">
    <property type="entry name" value="Abhydrolase_1"/>
    <property type="match status" value="1"/>
</dbReference>
<dbReference type="GO" id="GO:0016787">
    <property type="term" value="F:hydrolase activity"/>
    <property type="evidence" value="ECO:0007669"/>
    <property type="project" value="UniProtKB-KW"/>
</dbReference>
<dbReference type="InterPro" id="IPR029058">
    <property type="entry name" value="AB_hydrolase_fold"/>
</dbReference>
<name>A0A1L7TMV5_FUSMA</name>
<dbReference type="Gene3D" id="3.40.50.1820">
    <property type="entry name" value="alpha/beta hydrolase"/>
    <property type="match status" value="1"/>
</dbReference>
<reference evidence="4" key="1">
    <citation type="journal article" date="2016" name="Genome Biol. Evol.">
        <title>Comparative 'omics' of the Fusarium fujikuroi species complex highlights differences in genetic potential and metabolite synthesis.</title>
        <authorList>
            <person name="Niehaus E.-M."/>
            <person name="Muensterkoetter M."/>
            <person name="Proctor R.H."/>
            <person name="Brown D.W."/>
            <person name="Sharon A."/>
            <person name="Idan Y."/>
            <person name="Oren-Young L."/>
            <person name="Sieber C.M."/>
            <person name="Novak O."/>
            <person name="Pencik A."/>
            <person name="Tarkowska D."/>
            <person name="Hromadova K."/>
            <person name="Freeman S."/>
            <person name="Maymon M."/>
            <person name="Elazar M."/>
            <person name="Youssef S.A."/>
            <person name="El-Shabrawy E.S.M."/>
            <person name="Shalaby A.B.A."/>
            <person name="Houterman P."/>
            <person name="Brock N.L."/>
            <person name="Burkhardt I."/>
            <person name="Tsavkelova E.A."/>
            <person name="Dickschat J.S."/>
            <person name="Galuszka P."/>
            <person name="Gueldener U."/>
            <person name="Tudzynski B."/>
        </authorList>
    </citation>
    <scope>NUCLEOTIDE SEQUENCE [LARGE SCALE GENOMIC DNA]</scope>
    <source>
        <strain evidence="4">MRC7560</strain>
    </source>
</reference>
<dbReference type="InterPro" id="IPR051411">
    <property type="entry name" value="Polyketide_trans_af380"/>
</dbReference>
<dbReference type="SUPFAM" id="SSF53474">
    <property type="entry name" value="alpha/beta-Hydrolases"/>
    <property type="match status" value="1"/>
</dbReference>
<dbReference type="AlphaFoldDB" id="A0A1L7TMV5"/>
<gene>
    <name evidence="3" type="ORF">FMAN_10948</name>
</gene>
<protein>
    <submittedName>
        <fullName evidence="3">Related to hydrolases of the alpha/beta superfamily</fullName>
    </submittedName>
</protein>
<dbReference type="GeneID" id="65090200"/>
<dbReference type="Proteomes" id="UP000184255">
    <property type="component" value="Unassembled WGS sequence"/>
</dbReference>
<dbReference type="PANTHER" id="PTHR47751">
    <property type="entry name" value="SUPERFAMILY HYDROLASE, PUTATIVE (AFU_ORTHOLOGUE AFUA_2G16580)-RELATED"/>
    <property type="match status" value="1"/>
</dbReference>
<dbReference type="RefSeq" id="XP_041684035.1">
    <property type="nucleotide sequence ID" value="XM_041833698.1"/>
</dbReference>
<sequence>MGLPRQDVEFRACDGIVLRGFLYAQEETSPCIMMTHGLGGTRHFLLRSFAEAFQDAGYVVLLYDNRNWGDSDGLPRQESNPPLQQADYYDAFNYASSLPFVDKDKIVYWGTSFSGGNVIYAAAVDKRIKAAIIQCPAVSGETRSIAFKDRIPTLLEDRRQITSGSEPPTIPLVAADRESADPAKTNAMFPTKDAYDVVNLQKDCGSRWGNFITSQTQLHMLLFEGQAMIHRISPTPLLFVVPGNDVLVKTEYQMDAFNKAREPKQLLYLDGCGHFDLYVGDYFKQNIKAQIEFLDRYVKSQSS</sequence>
<comment type="similarity">
    <text evidence="1">Belongs to the polyketide transferase af380 family.</text>
</comment>
<dbReference type="EMBL" id="FCQH01000008">
    <property type="protein sequence ID" value="CVK96617.1"/>
    <property type="molecule type" value="Genomic_DNA"/>
</dbReference>
<feature type="domain" description="AB hydrolase-1" evidence="2">
    <location>
        <begin position="32"/>
        <end position="280"/>
    </location>
</feature>